<evidence type="ECO:0000256" key="5">
    <source>
        <dbReference type="ARBA" id="ARBA00022801"/>
    </source>
</evidence>
<evidence type="ECO:0008006" key="10">
    <source>
        <dbReference type="Google" id="ProtNLM"/>
    </source>
</evidence>
<comment type="similarity">
    <text evidence="1">Belongs to the HicA mRNA interferase family.</text>
</comment>
<dbReference type="InterPro" id="IPR012933">
    <property type="entry name" value="HicA_mRNA_interferase"/>
</dbReference>
<dbReference type="GO" id="GO:0016787">
    <property type="term" value="F:hydrolase activity"/>
    <property type="evidence" value="ECO:0007669"/>
    <property type="project" value="UniProtKB-KW"/>
</dbReference>
<keyword evidence="7" id="KW-0346">Stress response</keyword>
<keyword evidence="2" id="KW-1277">Toxin-antitoxin system</keyword>
<dbReference type="GO" id="GO:0004519">
    <property type="term" value="F:endonuclease activity"/>
    <property type="evidence" value="ECO:0007669"/>
    <property type="project" value="UniProtKB-KW"/>
</dbReference>
<keyword evidence="5" id="KW-0378">Hydrolase</keyword>
<evidence type="ECO:0000256" key="7">
    <source>
        <dbReference type="ARBA" id="ARBA00023016"/>
    </source>
</evidence>
<keyword evidence="4" id="KW-0255">Endonuclease</keyword>
<keyword evidence="6" id="KW-0694">RNA-binding</keyword>
<dbReference type="Proteomes" id="UP000178486">
    <property type="component" value="Unassembled WGS sequence"/>
</dbReference>
<comment type="caution">
    <text evidence="8">The sequence shown here is derived from an EMBL/GenBank/DDBJ whole genome shotgun (WGS) entry which is preliminary data.</text>
</comment>
<dbReference type="SUPFAM" id="SSF54786">
    <property type="entry name" value="YcfA/nrd intein domain"/>
    <property type="match status" value="1"/>
</dbReference>
<reference evidence="8 9" key="1">
    <citation type="journal article" date="2016" name="Nat. Commun.">
        <title>Thousands of microbial genomes shed light on interconnected biogeochemical processes in an aquifer system.</title>
        <authorList>
            <person name="Anantharaman K."/>
            <person name="Brown C.T."/>
            <person name="Hug L.A."/>
            <person name="Sharon I."/>
            <person name="Castelle C.J."/>
            <person name="Probst A.J."/>
            <person name="Thomas B.C."/>
            <person name="Singh A."/>
            <person name="Wilkins M.J."/>
            <person name="Karaoz U."/>
            <person name="Brodie E.L."/>
            <person name="Williams K.H."/>
            <person name="Hubbard S.S."/>
            <person name="Banfield J.F."/>
        </authorList>
    </citation>
    <scope>NUCLEOTIDE SEQUENCE [LARGE SCALE GENOMIC DNA]</scope>
</reference>
<evidence type="ECO:0000256" key="6">
    <source>
        <dbReference type="ARBA" id="ARBA00022884"/>
    </source>
</evidence>
<evidence type="ECO:0000256" key="3">
    <source>
        <dbReference type="ARBA" id="ARBA00022722"/>
    </source>
</evidence>
<name>A0A1F7JD99_9BACT</name>
<protein>
    <recommendedName>
        <fullName evidence="10">Addiction module toxin, HicA family</fullName>
    </recommendedName>
</protein>
<keyword evidence="3" id="KW-0540">Nuclease</keyword>
<dbReference type="InterPro" id="IPR038570">
    <property type="entry name" value="HicA_sf"/>
</dbReference>
<evidence type="ECO:0000256" key="1">
    <source>
        <dbReference type="ARBA" id="ARBA00006620"/>
    </source>
</evidence>
<dbReference type="AlphaFoldDB" id="A0A1F7JD99"/>
<dbReference type="Gene3D" id="3.30.920.30">
    <property type="entry name" value="Hypothetical protein"/>
    <property type="match status" value="1"/>
</dbReference>
<evidence type="ECO:0000313" key="9">
    <source>
        <dbReference type="Proteomes" id="UP000178486"/>
    </source>
</evidence>
<accession>A0A1F7JD99</accession>
<evidence type="ECO:0000256" key="2">
    <source>
        <dbReference type="ARBA" id="ARBA00022649"/>
    </source>
</evidence>
<dbReference type="GO" id="GO:0003729">
    <property type="term" value="F:mRNA binding"/>
    <property type="evidence" value="ECO:0007669"/>
    <property type="project" value="InterPro"/>
</dbReference>
<sequence>MPKLPQVKPKRLLAILISKGFEIKRQEGSHVRLHGSKGQRVTLAIHNKPLARGTLHSILKQSRISKDELLEEL</sequence>
<evidence type="ECO:0000256" key="4">
    <source>
        <dbReference type="ARBA" id="ARBA00022759"/>
    </source>
</evidence>
<evidence type="ECO:0000313" key="8">
    <source>
        <dbReference type="EMBL" id="OGK53592.1"/>
    </source>
</evidence>
<dbReference type="EMBL" id="MGAU01000055">
    <property type="protein sequence ID" value="OGK53592.1"/>
    <property type="molecule type" value="Genomic_DNA"/>
</dbReference>
<gene>
    <name evidence="8" type="ORF">A3B56_03280</name>
</gene>
<proteinExistence type="inferred from homology"/>
<dbReference type="Pfam" id="PF07927">
    <property type="entry name" value="HicA_toxin"/>
    <property type="match status" value="1"/>
</dbReference>
<organism evidence="8 9">
    <name type="scientific">Candidatus Roizmanbacteria bacterium RIFCSPLOWO2_01_FULL_45_11</name>
    <dbReference type="NCBI Taxonomy" id="1802070"/>
    <lineage>
        <taxon>Bacteria</taxon>
        <taxon>Candidatus Roizmaniibacteriota</taxon>
    </lineage>
</organism>